<dbReference type="PANTHER" id="PTHR43072:SF36">
    <property type="entry name" value="RIBOSOMAL-PROTEIN-ALANINE ACETYLTRANSFERASE"/>
    <property type="match status" value="1"/>
</dbReference>
<dbReference type="SUPFAM" id="SSF55729">
    <property type="entry name" value="Acyl-CoA N-acyltransferases (Nat)"/>
    <property type="match status" value="1"/>
</dbReference>
<dbReference type="AlphaFoldDB" id="A0A2A8CTP1"/>
<dbReference type="InterPro" id="IPR017255">
    <property type="entry name" value="AcTrfase_GNAT_prd"/>
</dbReference>
<dbReference type="GO" id="GO:0016747">
    <property type="term" value="F:acyltransferase activity, transferring groups other than amino-acyl groups"/>
    <property type="evidence" value="ECO:0007669"/>
    <property type="project" value="InterPro"/>
</dbReference>
<dbReference type="Pfam" id="PF00583">
    <property type="entry name" value="Acetyltransf_1"/>
    <property type="match status" value="1"/>
</dbReference>
<sequence length="159" mass="17865">MSDLTVTVARPDEAAALRELSLKWLDLDANPFLLPRHLIEHFTETHPVAWRAGRRVGIVSGFLSQTRVAESYIRFIAVAPNERGQGVGGRLYERFFAVARRANRAVVRAITTPDNHASIAFHRALGFEIERQPDRIDGVDVSLDHAGPGEHRVLLKRRL</sequence>
<dbReference type="Gene3D" id="3.40.630.30">
    <property type="match status" value="1"/>
</dbReference>
<dbReference type="PROSITE" id="PS51186">
    <property type="entry name" value="GNAT"/>
    <property type="match status" value="1"/>
</dbReference>
<reference evidence="2 3" key="1">
    <citation type="submission" date="2017-10" db="EMBL/GenBank/DDBJ databases">
        <title>Draft genome of Longibacter Salinarum.</title>
        <authorList>
            <person name="Goh K.M."/>
            <person name="Shamsir M.S."/>
            <person name="Lim S.W."/>
        </authorList>
    </citation>
    <scope>NUCLEOTIDE SEQUENCE [LARGE SCALE GENOMIC DNA]</scope>
    <source>
        <strain evidence="2 3">KCTC 52045</strain>
    </source>
</reference>
<dbReference type="PANTHER" id="PTHR43072">
    <property type="entry name" value="N-ACETYLTRANSFERASE"/>
    <property type="match status" value="1"/>
</dbReference>
<dbReference type="InterPro" id="IPR016181">
    <property type="entry name" value="Acyl_CoA_acyltransferase"/>
</dbReference>
<organism evidence="2 3">
    <name type="scientific">Longibacter salinarum</name>
    <dbReference type="NCBI Taxonomy" id="1850348"/>
    <lineage>
        <taxon>Bacteria</taxon>
        <taxon>Pseudomonadati</taxon>
        <taxon>Rhodothermota</taxon>
        <taxon>Rhodothermia</taxon>
        <taxon>Rhodothermales</taxon>
        <taxon>Salisaetaceae</taxon>
        <taxon>Longibacter</taxon>
    </lineage>
</organism>
<dbReference type="CDD" id="cd04301">
    <property type="entry name" value="NAT_SF"/>
    <property type="match status" value="1"/>
</dbReference>
<evidence type="ECO:0000313" key="2">
    <source>
        <dbReference type="EMBL" id="PEN11182.1"/>
    </source>
</evidence>
<dbReference type="Proteomes" id="UP000220102">
    <property type="component" value="Unassembled WGS sequence"/>
</dbReference>
<dbReference type="PIRSF" id="PIRSF037663">
    <property type="entry name" value="Acetyltransf_GNAT_prd"/>
    <property type="match status" value="1"/>
</dbReference>
<feature type="domain" description="N-acetyltransferase" evidence="1">
    <location>
        <begin position="4"/>
        <end position="148"/>
    </location>
</feature>
<keyword evidence="2" id="KW-0808">Transferase</keyword>
<proteinExistence type="predicted"/>
<gene>
    <name evidence="2" type="ORF">CRI94_16465</name>
</gene>
<dbReference type="InterPro" id="IPR000182">
    <property type="entry name" value="GNAT_dom"/>
</dbReference>
<comment type="caution">
    <text evidence="2">The sequence shown here is derived from an EMBL/GenBank/DDBJ whole genome shotgun (WGS) entry which is preliminary data.</text>
</comment>
<name>A0A2A8CTP1_9BACT</name>
<protein>
    <submittedName>
        <fullName evidence="2">GNAT family N-acetyltransferase</fullName>
    </submittedName>
</protein>
<evidence type="ECO:0000259" key="1">
    <source>
        <dbReference type="PROSITE" id="PS51186"/>
    </source>
</evidence>
<keyword evidence="3" id="KW-1185">Reference proteome</keyword>
<evidence type="ECO:0000313" key="3">
    <source>
        <dbReference type="Proteomes" id="UP000220102"/>
    </source>
</evidence>
<dbReference type="EMBL" id="PDEQ01000011">
    <property type="protein sequence ID" value="PEN11182.1"/>
    <property type="molecule type" value="Genomic_DNA"/>
</dbReference>
<dbReference type="RefSeq" id="WP_098078702.1">
    <property type="nucleotide sequence ID" value="NZ_PDEQ01000011.1"/>
</dbReference>
<accession>A0A2A8CTP1</accession>
<dbReference type="OrthoDB" id="8593648at2"/>